<name>A0A8X7NDA8_9BASI</name>
<comment type="caution">
    <text evidence="6">The sequence shown here is derived from an EMBL/GenBank/DDBJ whole genome shotgun (WGS) entry which is preliminary data.</text>
</comment>
<dbReference type="PANTHER" id="PTHR45626:SF51">
    <property type="entry name" value="SNF2-RELATED DOMAIN-CONTAINING PROTEIN"/>
    <property type="match status" value="1"/>
</dbReference>
<dbReference type="PROSITE" id="PS51194">
    <property type="entry name" value="HELICASE_CTER"/>
    <property type="match status" value="1"/>
</dbReference>
<proteinExistence type="predicted"/>
<keyword evidence="3" id="KW-0067">ATP-binding</keyword>
<dbReference type="InterPro" id="IPR050628">
    <property type="entry name" value="SNF2_RAD54_helicase_TF"/>
</dbReference>
<sequence>MQLRDKDLESPLSPLMQCLFRRIIVDEGHVLSSTSSDLVSMAKAMNCQSRLIVSGTPTASLVGLAHEDVGMGLPPPSSRPHKWTVAEGKDLARVGRLVENFFLHPTFQPTFDNVGGDDHRRDWTRDVMGPLNITGQNVLPDVGAVRRLRKVFARIFVRSGNEAREEADLPRCNAQVVELSMNSVERAMYNALQALIGLNAVSGAKGFSDRRNSKYRAEITYNIKLSMFWLHSPDAYECIKWASDHPEFLQNPGQIAEQREALNRLRDVLDEVDRNGRPGSSLRYFSQRLHPALSSWTSAKPENDDLPDNLNTDAVIRVRRVLDEVQYSGHGLGPEETLQRLENYLQYERNTAAIKGRRGDVEGEDEDEDELGDSDAESQNENKRPMMPRLKKDERKSKKARNDQSVDSARITSDRFVPPVLAETRLMATSSTKLSWVVDYVRKMPQNEKVAIFSSMQNVRVMVGDAFDVAQIQYAMHCPEADKSEHGPALDRFREKPIVRAVIMDFTTGGRGHNIQCASHCLLLEPVWNLDQELQAIKRFHRLGQKREVHVTTLVMKGTFEQEVMARRQTIKRQQADGSITTYMSGVSTSIGGRSTDMFSDPKMARFLERPRYIDAEPGHDPAQARLPFTRLSQAMYPFAHYNGQTGQLMLDGEPEVGQDGAAPARRRAFQAGPASIIGARIQNRAAIEAARAHQDVAQPSGVNERNSNAGAGAGAGVKREVKQEECRVSVEERRPPVAGPSTKRARFV</sequence>
<evidence type="ECO:0000259" key="5">
    <source>
        <dbReference type="PROSITE" id="PS51194"/>
    </source>
</evidence>
<dbReference type="AlphaFoldDB" id="A0A8X7NDA8"/>
<dbReference type="Pfam" id="PF00176">
    <property type="entry name" value="SNF2-rel_dom"/>
    <property type="match status" value="1"/>
</dbReference>
<dbReference type="CDD" id="cd18793">
    <property type="entry name" value="SF2_C_SNF"/>
    <property type="match status" value="1"/>
</dbReference>
<evidence type="ECO:0000256" key="2">
    <source>
        <dbReference type="ARBA" id="ARBA00022801"/>
    </source>
</evidence>
<gene>
    <name evidence="6" type="ORF">A4X09_0g2141</name>
</gene>
<dbReference type="GO" id="GO:0008094">
    <property type="term" value="F:ATP-dependent activity, acting on DNA"/>
    <property type="evidence" value="ECO:0007669"/>
    <property type="project" value="TreeGrafter"/>
</dbReference>
<dbReference type="GO" id="GO:0006281">
    <property type="term" value="P:DNA repair"/>
    <property type="evidence" value="ECO:0007669"/>
    <property type="project" value="TreeGrafter"/>
</dbReference>
<feature type="compositionally biased region" description="Basic and acidic residues" evidence="4">
    <location>
        <begin position="718"/>
        <end position="736"/>
    </location>
</feature>
<protein>
    <recommendedName>
        <fullName evidence="5">Helicase C-terminal domain-containing protein</fullName>
    </recommendedName>
</protein>
<feature type="domain" description="Helicase C-terminal" evidence="5">
    <location>
        <begin position="433"/>
        <end position="591"/>
    </location>
</feature>
<keyword evidence="7" id="KW-1185">Reference proteome</keyword>
<dbReference type="InterPro" id="IPR049730">
    <property type="entry name" value="SNF2/RAD54-like_C"/>
</dbReference>
<evidence type="ECO:0000256" key="4">
    <source>
        <dbReference type="SAM" id="MobiDB-lite"/>
    </source>
</evidence>
<dbReference type="GO" id="GO:0016787">
    <property type="term" value="F:hydrolase activity"/>
    <property type="evidence" value="ECO:0007669"/>
    <property type="project" value="UniProtKB-KW"/>
</dbReference>
<evidence type="ECO:0000313" key="7">
    <source>
        <dbReference type="Proteomes" id="UP000078113"/>
    </source>
</evidence>
<keyword evidence="2" id="KW-0378">Hydrolase</keyword>
<feature type="region of interest" description="Disordered" evidence="4">
    <location>
        <begin position="355"/>
        <end position="411"/>
    </location>
</feature>
<organism evidence="6 7">
    <name type="scientific">Tilletia walkeri</name>
    <dbReference type="NCBI Taxonomy" id="117179"/>
    <lineage>
        <taxon>Eukaryota</taxon>
        <taxon>Fungi</taxon>
        <taxon>Dikarya</taxon>
        <taxon>Basidiomycota</taxon>
        <taxon>Ustilaginomycotina</taxon>
        <taxon>Exobasidiomycetes</taxon>
        <taxon>Tilletiales</taxon>
        <taxon>Tilletiaceae</taxon>
        <taxon>Tilletia</taxon>
    </lineage>
</organism>
<dbReference type="EMBL" id="LWDG02000060">
    <property type="protein sequence ID" value="KAE8270180.1"/>
    <property type="molecule type" value="Genomic_DNA"/>
</dbReference>
<dbReference type="InterPro" id="IPR038718">
    <property type="entry name" value="SNF2-like_sf"/>
</dbReference>
<dbReference type="Gene3D" id="3.40.50.300">
    <property type="entry name" value="P-loop containing nucleotide triphosphate hydrolases"/>
    <property type="match status" value="1"/>
</dbReference>
<evidence type="ECO:0000313" key="6">
    <source>
        <dbReference type="EMBL" id="KAE8270180.1"/>
    </source>
</evidence>
<reference evidence="6" key="1">
    <citation type="submission" date="2016-04" db="EMBL/GenBank/DDBJ databases">
        <authorList>
            <person name="Nguyen H.D."/>
            <person name="Samba Siva P."/>
            <person name="Cullis J."/>
            <person name="Levesque C.A."/>
            <person name="Hambleton S."/>
        </authorList>
    </citation>
    <scope>NUCLEOTIDE SEQUENCE</scope>
    <source>
        <strain evidence="6">DAOMC 236422</strain>
    </source>
</reference>
<dbReference type="Pfam" id="PF00271">
    <property type="entry name" value="Helicase_C"/>
    <property type="match status" value="1"/>
</dbReference>
<dbReference type="GO" id="GO:0005634">
    <property type="term" value="C:nucleus"/>
    <property type="evidence" value="ECO:0007669"/>
    <property type="project" value="TreeGrafter"/>
</dbReference>
<evidence type="ECO:0000256" key="3">
    <source>
        <dbReference type="ARBA" id="ARBA00022840"/>
    </source>
</evidence>
<dbReference type="SUPFAM" id="SSF52540">
    <property type="entry name" value="P-loop containing nucleoside triphosphate hydrolases"/>
    <property type="match status" value="1"/>
</dbReference>
<dbReference type="PANTHER" id="PTHR45626">
    <property type="entry name" value="TRANSCRIPTION TERMINATION FACTOR 2-RELATED"/>
    <property type="match status" value="1"/>
</dbReference>
<reference evidence="6" key="2">
    <citation type="journal article" date="2019" name="IMA Fungus">
        <title>Genome sequencing and comparison of five Tilletia species to identify candidate genes for the detection of regulated species infecting wheat.</title>
        <authorList>
            <person name="Nguyen H.D.T."/>
            <person name="Sultana T."/>
            <person name="Kesanakurti P."/>
            <person name="Hambleton S."/>
        </authorList>
    </citation>
    <scope>NUCLEOTIDE SEQUENCE</scope>
    <source>
        <strain evidence="6">DAOMC 236422</strain>
    </source>
</reference>
<accession>A0A8X7NDA8</accession>
<feature type="compositionally biased region" description="Acidic residues" evidence="4">
    <location>
        <begin position="362"/>
        <end position="378"/>
    </location>
</feature>
<dbReference type="GO" id="GO:0005524">
    <property type="term" value="F:ATP binding"/>
    <property type="evidence" value="ECO:0007669"/>
    <property type="project" value="UniProtKB-KW"/>
</dbReference>
<keyword evidence="1" id="KW-0547">Nucleotide-binding</keyword>
<dbReference type="InterPro" id="IPR001650">
    <property type="entry name" value="Helicase_C-like"/>
</dbReference>
<dbReference type="InterPro" id="IPR000330">
    <property type="entry name" value="SNF2_N"/>
</dbReference>
<dbReference type="Gene3D" id="3.40.50.10810">
    <property type="entry name" value="Tandem AAA-ATPase domain"/>
    <property type="match status" value="1"/>
</dbReference>
<dbReference type="Proteomes" id="UP000078113">
    <property type="component" value="Unassembled WGS sequence"/>
</dbReference>
<dbReference type="InterPro" id="IPR027417">
    <property type="entry name" value="P-loop_NTPase"/>
</dbReference>
<feature type="region of interest" description="Disordered" evidence="4">
    <location>
        <begin position="693"/>
        <end position="749"/>
    </location>
</feature>
<evidence type="ECO:0000256" key="1">
    <source>
        <dbReference type="ARBA" id="ARBA00022741"/>
    </source>
</evidence>
<feature type="compositionally biased region" description="Basic and acidic residues" evidence="4">
    <location>
        <begin position="380"/>
        <end position="404"/>
    </location>
</feature>